<keyword evidence="3" id="KW-1185">Reference proteome</keyword>
<dbReference type="Proteomes" id="UP000499080">
    <property type="component" value="Unassembled WGS sequence"/>
</dbReference>
<evidence type="ECO:0008006" key="4">
    <source>
        <dbReference type="Google" id="ProtNLM"/>
    </source>
</evidence>
<reference evidence="2 3" key="1">
    <citation type="journal article" date="2019" name="Sci. Rep.">
        <title>Orb-weaving spider Araneus ventricosus genome elucidates the spidroin gene catalogue.</title>
        <authorList>
            <person name="Kono N."/>
            <person name="Nakamura H."/>
            <person name="Ohtoshi R."/>
            <person name="Moran D.A.P."/>
            <person name="Shinohara A."/>
            <person name="Yoshida Y."/>
            <person name="Fujiwara M."/>
            <person name="Mori M."/>
            <person name="Tomita M."/>
            <person name="Arakawa K."/>
        </authorList>
    </citation>
    <scope>NUCLEOTIDE SEQUENCE [LARGE SCALE GENOMIC DNA]</scope>
</reference>
<comment type="caution">
    <text evidence="2">The sequence shown here is derived from an EMBL/GenBank/DDBJ whole genome shotgun (WGS) entry which is preliminary data.</text>
</comment>
<dbReference type="EMBL" id="BGPR01006645">
    <property type="protein sequence ID" value="GBN20661.1"/>
    <property type="molecule type" value="Genomic_DNA"/>
</dbReference>
<evidence type="ECO:0000256" key="1">
    <source>
        <dbReference type="SAM" id="SignalP"/>
    </source>
</evidence>
<feature type="chain" id="PRO_5021507043" description="Secreted protein" evidence="1">
    <location>
        <begin position="21"/>
        <end position="107"/>
    </location>
</feature>
<dbReference type="AlphaFoldDB" id="A0A4Y2M107"/>
<accession>A0A4Y2M107</accession>
<evidence type="ECO:0000313" key="3">
    <source>
        <dbReference type="Proteomes" id="UP000499080"/>
    </source>
</evidence>
<proteinExistence type="predicted"/>
<feature type="signal peptide" evidence="1">
    <location>
        <begin position="1"/>
        <end position="20"/>
    </location>
</feature>
<name>A0A4Y2M107_ARAVE</name>
<gene>
    <name evidence="2" type="ORF">AVEN_94860_1</name>
</gene>
<protein>
    <recommendedName>
        <fullName evidence="4">Secreted protein</fullName>
    </recommendedName>
</protein>
<organism evidence="2 3">
    <name type="scientific">Araneus ventricosus</name>
    <name type="common">Orbweaver spider</name>
    <name type="synonym">Epeira ventricosa</name>
    <dbReference type="NCBI Taxonomy" id="182803"/>
    <lineage>
        <taxon>Eukaryota</taxon>
        <taxon>Metazoa</taxon>
        <taxon>Ecdysozoa</taxon>
        <taxon>Arthropoda</taxon>
        <taxon>Chelicerata</taxon>
        <taxon>Arachnida</taxon>
        <taxon>Araneae</taxon>
        <taxon>Araneomorphae</taxon>
        <taxon>Entelegynae</taxon>
        <taxon>Araneoidea</taxon>
        <taxon>Araneidae</taxon>
        <taxon>Araneus</taxon>
    </lineage>
</organism>
<evidence type="ECO:0000313" key="2">
    <source>
        <dbReference type="EMBL" id="GBN20661.1"/>
    </source>
</evidence>
<sequence length="107" mass="12095">MTGLFSVFFINSLLPICFESLRWSAAPTSSNTCCDFLYNETLSHPHSNIYTGCISAFIARQSKWRASISRQVEYPNLLAHRSNSQCFLALTADFDMERSNLCGVERS</sequence>
<keyword evidence="1" id="KW-0732">Signal</keyword>